<feature type="domain" description="Radical SAM core" evidence="9">
    <location>
        <begin position="52"/>
        <end position="126"/>
    </location>
</feature>
<evidence type="ECO:0000256" key="7">
    <source>
        <dbReference type="ARBA" id="ARBA00023239"/>
    </source>
</evidence>
<feature type="binding site" evidence="8">
    <location>
        <begin position="36"/>
        <end position="38"/>
    </location>
    <ligand>
        <name>substrate</name>
    </ligand>
</feature>
<evidence type="ECO:0000256" key="6">
    <source>
        <dbReference type="ARBA" id="ARBA00023014"/>
    </source>
</evidence>
<organism evidence="10 11">
    <name type="scientific">Arenibacter palladensis</name>
    <dbReference type="NCBI Taxonomy" id="237373"/>
    <lineage>
        <taxon>Bacteria</taxon>
        <taxon>Pseudomonadati</taxon>
        <taxon>Bacteroidota</taxon>
        <taxon>Flavobacteriia</taxon>
        <taxon>Flavobacteriales</taxon>
        <taxon>Flavobacteriaceae</taxon>
        <taxon>Arenibacter</taxon>
    </lineage>
</organism>
<feature type="binding site" evidence="8">
    <location>
        <position position="51"/>
    </location>
    <ligand>
        <name>substrate</name>
    </ligand>
</feature>
<gene>
    <name evidence="8" type="primary">queE</name>
    <name evidence="10" type="ORF">SAMN03080594_106231</name>
</gene>
<evidence type="ECO:0000256" key="1">
    <source>
        <dbReference type="ARBA" id="ARBA00022485"/>
    </source>
</evidence>
<dbReference type="EC" id="4.3.99.3" evidence="8"/>
<comment type="similarity">
    <text evidence="8">Belongs to the radical SAM superfamily. 7-carboxy-7-deazaguanine synthase family.</text>
</comment>
<comment type="cofactor">
    <cofactor evidence="8">
        <name>[4Fe-4S] cluster</name>
        <dbReference type="ChEBI" id="CHEBI:49883"/>
    </cofactor>
    <text evidence="8">Binds 1 [4Fe-4S] cluster. The cluster is coordinated with 3 cysteines and an exchangeable S-adenosyl-L-methionine.</text>
</comment>
<dbReference type="HAMAP" id="MF_00917">
    <property type="entry name" value="QueE"/>
    <property type="match status" value="1"/>
</dbReference>
<sequence>MPERGIFYLCAMVKEDVLALVDQGLMLPLMEEFYTIQGEGFHKGTAAYFIRVGGCDVGCHWCDVKESWNAETHPPTGIDHIVTNAAKYSDTIVITGGEPLTWDMGPLTDALKAKNLKTHIETSGAYPLSGTWDWICLSPKKNKLPEGIIYEKAHELKMIVYNKHDFIFAEEQAAKTNKDCILYLQPEWSVRDKVVPWIVEYVMQNPKWKVSLQTHKYLNIP</sequence>
<dbReference type="InterPro" id="IPR058240">
    <property type="entry name" value="rSAM_sf"/>
</dbReference>
<keyword evidence="5 8" id="KW-0408">Iron</keyword>
<evidence type="ECO:0000256" key="3">
    <source>
        <dbReference type="ARBA" id="ARBA00022723"/>
    </source>
</evidence>
<feature type="binding site" evidence="8">
    <location>
        <position position="97"/>
    </location>
    <ligand>
        <name>S-adenosyl-L-methionine</name>
        <dbReference type="ChEBI" id="CHEBI:59789"/>
    </ligand>
</feature>
<evidence type="ECO:0000313" key="10">
    <source>
        <dbReference type="EMBL" id="SHF70080.1"/>
    </source>
</evidence>
<dbReference type="InterPro" id="IPR013785">
    <property type="entry name" value="Aldolase_TIM"/>
</dbReference>
<comment type="cofactor">
    <cofactor evidence="8">
        <name>S-adenosyl-L-methionine</name>
        <dbReference type="ChEBI" id="CHEBI:59789"/>
    </cofactor>
    <text evidence="8">Binds 1 S-adenosyl-L-methionine per subunit.</text>
</comment>
<feature type="binding site" evidence="8">
    <location>
        <position position="221"/>
    </location>
    <ligand>
        <name>substrate</name>
    </ligand>
</feature>
<feature type="binding site" evidence="8">
    <location>
        <begin position="61"/>
        <end position="63"/>
    </location>
    <ligand>
        <name>S-adenosyl-L-methionine</name>
        <dbReference type="ChEBI" id="CHEBI:59789"/>
    </ligand>
</feature>
<comment type="caution">
    <text evidence="8">Lacks conserved residue(s) required for the propagation of feature annotation.</text>
</comment>
<dbReference type="InterPro" id="IPR024924">
    <property type="entry name" value="7-CO-7-deazaguanine_synth-like"/>
</dbReference>
<accession>A0A1M5DT06</accession>
<dbReference type="GO" id="GO:0000287">
    <property type="term" value="F:magnesium ion binding"/>
    <property type="evidence" value="ECO:0007669"/>
    <property type="project" value="UniProtKB-UniRule"/>
</dbReference>
<feature type="binding site" evidence="8">
    <location>
        <position position="55"/>
    </location>
    <ligand>
        <name>[4Fe-4S] cluster</name>
        <dbReference type="ChEBI" id="CHEBI:49883"/>
        <note>4Fe-4S-S-AdoMet</note>
    </ligand>
</feature>
<keyword evidence="1 8" id="KW-0004">4Fe-4S</keyword>
<dbReference type="AlphaFoldDB" id="A0A1M5DT06"/>
<dbReference type="PIRSF" id="PIRSF000370">
    <property type="entry name" value="QueE"/>
    <property type="match status" value="1"/>
</dbReference>
<evidence type="ECO:0000256" key="4">
    <source>
        <dbReference type="ARBA" id="ARBA00022842"/>
    </source>
</evidence>
<evidence type="ECO:0000259" key="9">
    <source>
        <dbReference type="Pfam" id="PF04055"/>
    </source>
</evidence>
<comment type="pathway">
    <text evidence="8">Purine metabolism; 7-cyano-7-deazaguanine biosynthesis.</text>
</comment>
<dbReference type="SFLD" id="SFLDS00029">
    <property type="entry name" value="Radical_SAM"/>
    <property type="match status" value="1"/>
</dbReference>
<feature type="binding site" evidence="8">
    <location>
        <position position="62"/>
    </location>
    <ligand>
        <name>[4Fe-4S] cluster</name>
        <dbReference type="ChEBI" id="CHEBI:49883"/>
        <note>4Fe-4S-S-AdoMet</note>
    </ligand>
</feature>
<dbReference type="SUPFAM" id="SSF102114">
    <property type="entry name" value="Radical SAM enzymes"/>
    <property type="match status" value="1"/>
</dbReference>
<reference evidence="11" key="1">
    <citation type="submission" date="2016-11" db="EMBL/GenBank/DDBJ databases">
        <authorList>
            <person name="Varghese N."/>
            <person name="Submissions S."/>
        </authorList>
    </citation>
    <scope>NUCLEOTIDE SEQUENCE [LARGE SCALE GENOMIC DNA]</scope>
    <source>
        <strain evidence="11">DSM 17539</strain>
    </source>
</reference>
<dbReference type="EMBL" id="FQUX01000006">
    <property type="protein sequence ID" value="SHF70080.1"/>
    <property type="molecule type" value="Genomic_DNA"/>
</dbReference>
<feature type="binding site" evidence="8">
    <location>
        <position position="95"/>
    </location>
    <ligand>
        <name>substrate</name>
    </ligand>
</feature>
<evidence type="ECO:0000256" key="2">
    <source>
        <dbReference type="ARBA" id="ARBA00022691"/>
    </source>
</evidence>
<keyword evidence="7 8" id="KW-0456">Lyase</keyword>
<dbReference type="Gene3D" id="3.20.20.70">
    <property type="entry name" value="Aldolase class I"/>
    <property type="match status" value="1"/>
</dbReference>
<keyword evidence="6 8" id="KW-0411">Iron-sulfur</keyword>
<comment type="cofactor">
    <cofactor evidence="8">
        <name>Mg(2+)</name>
        <dbReference type="ChEBI" id="CHEBI:18420"/>
    </cofactor>
</comment>
<keyword evidence="4 8" id="KW-0460">Magnesium</keyword>
<dbReference type="Proteomes" id="UP000184406">
    <property type="component" value="Unassembled WGS sequence"/>
</dbReference>
<evidence type="ECO:0000256" key="8">
    <source>
        <dbReference type="HAMAP-Rule" id="MF_00917"/>
    </source>
</evidence>
<keyword evidence="3 8" id="KW-0479">Metal-binding</keyword>
<dbReference type="PANTHER" id="PTHR42836:SF1">
    <property type="entry name" value="7-CARBOXY-7-DEAZAGUANINE SYNTHASE"/>
    <property type="match status" value="1"/>
</dbReference>
<keyword evidence="2 8" id="KW-0949">S-adenosyl-L-methionine</keyword>
<evidence type="ECO:0000313" key="11">
    <source>
        <dbReference type="Proteomes" id="UP000184406"/>
    </source>
</evidence>
<comment type="function">
    <text evidence="8">Catalyzes the complex heterocyclic radical-mediated conversion of 6-carboxy-5,6,7,8-tetrahydropterin (CPH4) to 7-carboxy-7-deazaguanine (CDG), a step common to the biosynthetic pathways of all 7-deazapurine-containing compounds.</text>
</comment>
<dbReference type="InterPro" id="IPR007197">
    <property type="entry name" value="rSAM"/>
</dbReference>
<name>A0A1M5DT06_9FLAO</name>
<dbReference type="UniPathway" id="UPA00391"/>
<dbReference type="Pfam" id="PF04055">
    <property type="entry name" value="Radical_SAM"/>
    <property type="match status" value="1"/>
</dbReference>
<dbReference type="GO" id="GO:0008616">
    <property type="term" value="P:tRNA queuosine(34) biosynthetic process"/>
    <property type="evidence" value="ECO:0007669"/>
    <property type="project" value="UniProtKB-UniRule"/>
</dbReference>
<feature type="binding site" evidence="8">
    <location>
        <position position="59"/>
    </location>
    <ligand>
        <name>[4Fe-4S] cluster</name>
        <dbReference type="ChEBI" id="CHEBI:49883"/>
        <note>4Fe-4S-S-AdoMet</note>
    </ligand>
</feature>
<evidence type="ECO:0000256" key="5">
    <source>
        <dbReference type="ARBA" id="ARBA00023004"/>
    </source>
</evidence>
<comment type="subunit">
    <text evidence="8">Homodimer.</text>
</comment>
<dbReference type="GO" id="GO:0051539">
    <property type="term" value="F:4 iron, 4 sulfur cluster binding"/>
    <property type="evidence" value="ECO:0007669"/>
    <property type="project" value="UniProtKB-UniRule"/>
</dbReference>
<dbReference type="GO" id="GO:1904047">
    <property type="term" value="F:S-adenosyl-L-methionine binding"/>
    <property type="evidence" value="ECO:0007669"/>
    <property type="project" value="UniProtKB-UniRule"/>
</dbReference>
<dbReference type="GO" id="GO:0016840">
    <property type="term" value="F:carbon-nitrogen lyase activity"/>
    <property type="evidence" value="ECO:0007669"/>
    <property type="project" value="UniProtKB-UniRule"/>
</dbReference>
<comment type="catalytic activity">
    <reaction evidence="8">
        <text>6-carboxy-5,6,7,8-tetrahydropterin + H(+) = 7-carboxy-7-carbaguanine + NH4(+)</text>
        <dbReference type="Rhea" id="RHEA:27974"/>
        <dbReference type="ChEBI" id="CHEBI:15378"/>
        <dbReference type="ChEBI" id="CHEBI:28938"/>
        <dbReference type="ChEBI" id="CHEBI:61032"/>
        <dbReference type="ChEBI" id="CHEBI:61036"/>
        <dbReference type="EC" id="4.3.99.3"/>
    </reaction>
</comment>
<feature type="binding site" evidence="8">
    <location>
        <begin position="138"/>
        <end position="140"/>
    </location>
    <ligand>
        <name>S-adenosyl-L-methionine</name>
        <dbReference type="ChEBI" id="CHEBI:59789"/>
    </ligand>
</feature>
<proteinExistence type="inferred from homology"/>
<protein>
    <recommendedName>
        <fullName evidence="8">7-carboxy-7-deazaguanine synthase</fullName>
        <shortName evidence="8">CDG synthase</shortName>
        <ecNumber evidence="8">4.3.99.3</ecNumber>
    </recommendedName>
    <alternativeName>
        <fullName evidence="8">Queuosine biosynthesis protein QueE</fullName>
    </alternativeName>
</protein>
<dbReference type="PANTHER" id="PTHR42836">
    <property type="entry name" value="7-CARBOXY-7-DEAZAGUANINE SYNTHASE"/>
    <property type="match status" value="1"/>
</dbReference>
<keyword evidence="11" id="KW-1185">Reference proteome</keyword>
<keyword evidence="8" id="KW-0671">Queuosine biosynthesis</keyword>